<feature type="chain" id="PRO_5045164403" evidence="1">
    <location>
        <begin position="20"/>
        <end position="308"/>
    </location>
</feature>
<keyword evidence="1" id="KW-0732">Signal</keyword>
<keyword evidence="3" id="KW-1185">Reference proteome</keyword>
<reference evidence="2 3" key="1">
    <citation type="submission" date="2020-08" db="EMBL/GenBank/DDBJ databases">
        <title>Description of novel Flavobacterium F-408 isolate.</title>
        <authorList>
            <person name="Saticioglu I.B."/>
            <person name="Duman M."/>
            <person name="Altun S."/>
        </authorList>
    </citation>
    <scope>NUCLEOTIDE SEQUENCE [LARGE SCALE GENOMIC DNA]</scope>
    <source>
        <strain evidence="2 3">F-408</strain>
    </source>
</reference>
<proteinExistence type="predicted"/>
<name>A0ABR7IXK1_9FLAO</name>
<dbReference type="InterPro" id="IPR019861">
    <property type="entry name" value="PorP/SprF_Bacteroidetes"/>
</dbReference>
<sequence>MKNRFFIILLGLFAITSYAQQDAQFTQYMYNTININPAYAGSRGVLSVFGLHRTQWVGLDGAPTTNSFSINTPVNNSNIGLGLSVINDRIGPSDESSISADVSYSIKTSETFKLSFGVKGTANLLNIDFTKVSKYNPYDNLAQYNIDNKFSPNVGAGIYFHSNKTYVGFSIPNFLETEHYNKSSTSPSKTVATERMHYHFIAGHVFDLNETIKFKPAILTKLVQGTPLQVDASANFLFNEKFVLGAAYRWDAAASLLAGFQVNKSWFIGYSYDMETSKLANYNSGSHEIFLRFELFNNIENIVSPRFF</sequence>
<protein>
    <submittedName>
        <fullName evidence="2">Type IX secretion system membrane protein PorP/SprF</fullName>
    </submittedName>
</protein>
<dbReference type="RefSeq" id="WP_166126879.1">
    <property type="nucleotide sequence ID" value="NZ_JAANOQ010000004.1"/>
</dbReference>
<evidence type="ECO:0000256" key="1">
    <source>
        <dbReference type="SAM" id="SignalP"/>
    </source>
</evidence>
<organism evidence="2 3">
    <name type="scientific">Flavobacterium bernardetii</name>
    <dbReference type="NCBI Taxonomy" id="2813823"/>
    <lineage>
        <taxon>Bacteria</taxon>
        <taxon>Pseudomonadati</taxon>
        <taxon>Bacteroidota</taxon>
        <taxon>Flavobacteriia</taxon>
        <taxon>Flavobacteriales</taxon>
        <taxon>Flavobacteriaceae</taxon>
        <taxon>Flavobacterium</taxon>
    </lineage>
</organism>
<dbReference type="Proteomes" id="UP000605990">
    <property type="component" value="Unassembled WGS sequence"/>
</dbReference>
<feature type="signal peptide" evidence="1">
    <location>
        <begin position="1"/>
        <end position="19"/>
    </location>
</feature>
<evidence type="ECO:0000313" key="3">
    <source>
        <dbReference type="Proteomes" id="UP000605990"/>
    </source>
</evidence>
<accession>A0ABR7IXK1</accession>
<dbReference type="EMBL" id="JACRUN010000003">
    <property type="protein sequence ID" value="MBC5834516.1"/>
    <property type="molecule type" value="Genomic_DNA"/>
</dbReference>
<evidence type="ECO:0000313" key="2">
    <source>
        <dbReference type="EMBL" id="MBC5834516.1"/>
    </source>
</evidence>
<dbReference type="Pfam" id="PF11751">
    <property type="entry name" value="PorP_SprF"/>
    <property type="match status" value="1"/>
</dbReference>
<dbReference type="NCBIfam" id="TIGR03519">
    <property type="entry name" value="T9SS_PorP_fam"/>
    <property type="match status" value="1"/>
</dbReference>
<comment type="caution">
    <text evidence="2">The sequence shown here is derived from an EMBL/GenBank/DDBJ whole genome shotgun (WGS) entry which is preliminary data.</text>
</comment>
<gene>
    <name evidence="2" type="ORF">H8R27_06415</name>
</gene>